<protein>
    <submittedName>
        <fullName evidence="2">Putative phosphoribosyltransferase</fullName>
    </submittedName>
</protein>
<dbReference type="AlphaFoldDB" id="A0A839RJE4"/>
<dbReference type="GO" id="GO:0016757">
    <property type="term" value="F:glycosyltransferase activity"/>
    <property type="evidence" value="ECO:0007669"/>
    <property type="project" value="UniProtKB-KW"/>
</dbReference>
<dbReference type="SUPFAM" id="SSF53271">
    <property type="entry name" value="PRTase-like"/>
    <property type="match status" value="1"/>
</dbReference>
<dbReference type="CDD" id="cd06223">
    <property type="entry name" value="PRTases_typeI"/>
    <property type="match status" value="1"/>
</dbReference>
<organism evidence="2 3">
    <name type="scientific">Hoyosella altamirensis</name>
    <dbReference type="NCBI Taxonomy" id="616997"/>
    <lineage>
        <taxon>Bacteria</taxon>
        <taxon>Bacillati</taxon>
        <taxon>Actinomycetota</taxon>
        <taxon>Actinomycetes</taxon>
        <taxon>Mycobacteriales</taxon>
        <taxon>Hoyosellaceae</taxon>
        <taxon>Hoyosella</taxon>
    </lineage>
</organism>
<keyword evidence="2" id="KW-0328">Glycosyltransferase</keyword>
<evidence type="ECO:0000313" key="2">
    <source>
        <dbReference type="EMBL" id="MBB3036131.1"/>
    </source>
</evidence>
<evidence type="ECO:0000259" key="1">
    <source>
        <dbReference type="Pfam" id="PF00156"/>
    </source>
</evidence>
<keyword evidence="2" id="KW-0808">Transferase</keyword>
<name>A0A839RJE4_9ACTN</name>
<dbReference type="EMBL" id="JACHWS010000001">
    <property type="protein sequence ID" value="MBB3036131.1"/>
    <property type="molecule type" value="Genomic_DNA"/>
</dbReference>
<dbReference type="Proteomes" id="UP000567922">
    <property type="component" value="Unassembled WGS sequence"/>
</dbReference>
<gene>
    <name evidence="2" type="ORF">FHU29_000565</name>
</gene>
<comment type="caution">
    <text evidence="2">The sequence shown here is derived from an EMBL/GenBank/DDBJ whole genome shotgun (WGS) entry which is preliminary data.</text>
</comment>
<dbReference type="InterPro" id="IPR000836">
    <property type="entry name" value="PRTase_dom"/>
</dbReference>
<dbReference type="Gene3D" id="3.30.1310.20">
    <property type="entry name" value="PRTase-like"/>
    <property type="match status" value="1"/>
</dbReference>
<sequence>MTYTNRQQAGAVLASELRKFIDDSPVVLGLPRGGVPVASAIADALRADLDIIVVRKLGVPHHRELAMGAIGEGGVEILNDDVISSARVNSRDISITENLELKELSRRAAEFREGAPPIPLLGRIAIVVDDGIATGATAAAACEVARAHNARKVVLAAPVAASQAIERLRDHCDAVVCPLITPDLGAVGLWFQDFHQVPDAEVIEILRAHR</sequence>
<dbReference type="Pfam" id="PF00156">
    <property type="entry name" value="Pribosyltran"/>
    <property type="match status" value="1"/>
</dbReference>
<dbReference type="Gene3D" id="3.40.50.2020">
    <property type="match status" value="1"/>
</dbReference>
<proteinExistence type="predicted"/>
<evidence type="ECO:0000313" key="3">
    <source>
        <dbReference type="Proteomes" id="UP000567922"/>
    </source>
</evidence>
<accession>A0A839RJE4</accession>
<feature type="domain" description="Phosphoribosyltransferase" evidence="1">
    <location>
        <begin position="16"/>
        <end position="177"/>
    </location>
</feature>
<dbReference type="RefSeq" id="WP_064439760.1">
    <property type="nucleotide sequence ID" value="NZ_BDDI01000005.1"/>
</dbReference>
<reference evidence="2 3" key="1">
    <citation type="submission" date="2020-08" db="EMBL/GenBank/DDBJ databases">
        <title>Sequencing the genomes of 1000 actinobacteria strains.</title>
        <authorList>
            <person name="Klenk H.-P."/>
        </authorList>
    </citation>
    <scope>NUCLEOTIDE SEQUENCE [LARGE SCALE GENOMIC DNA]</scope>
    <source>
        <strain evidence="2 3">DSM 45258</strain>
    </source>
</reference>
<keyword evidence="3" id="KW-1185">Reference proteome</keyword>
<dbReference type="InterPro" id="IPR029057">
    <property type="entry name" value="PRTase-like"/>
</dbReference>
<dbReference type="OrthoDB" id="9810066at2"/>